<dbReference type="InterPro" id="IPR056470">
    <property type="entry name" value="BesD/HalB-like"/>
</dbReference>
<evidence type="ECO:0000256" key="1">
    <source>
        <dbReference type="RuleBase" id="RU003682"/>
    </source>
</evidence>
<comment type="caution">
    <text evidence="3">The sequence shown here is derived from an EMBL/GenBank/DDBJ whole genome shotgun (WGS) entry which is preliminary data.</text>
</comment>
<evidence type="ECO:0000259" key="2">
    <source>
        <dbReference type="PROSITE" id="PS51471"/>
    </source>
</evidence>
<evidence type="ECO:0000313" key="3">
    <source>
        <dbReference type="EMBL" id="MEW9922402.1"/>
    </source>
</evidence>
<keyword evidence="1" id="KW-0560">Oxidoreductase</keyword>
<protein>
    <submittedName>
        <fullName evidence="3">2OG-Fe(II) oxygenase</fullName>
    </submittedName>
</protein>
<dbReference type="Gene3D" id="2.60.120.620">
    <property type="entry name" value="q2cbj1_9rhob like domain"/>
    <property type="match status" value="1"/>
</dbReference>
<keyword evidence="1" id="KW-0408">Iron</keyword>
<dbReference type="RefSeq" id="WP_367880092.1">
    <property type="nucleotide sequence ID" value="NZ_JBFNXX010000054.1"/>
</dbReference>
<sequence length="259" mass="27771">MSLAAIVDLEAHPIGDAGFARACQETLDRDGVLVLADFLTAEALAAIHAEAVAGRKDAYFCAQNHSVYLTPFDSAYAEDHPANRQVVSSKGCICDDQVGAESPLRLLYDAPVFRGFVKAVTGQAGLYPYADPLSSINIHYAERGQELGWHFDNSSFAITLLIQKPAAGGRFEYLKDLRDAGAGEMNFEGVGALLDGAVEPAVLTMEPGTLVLFRGRNSVHRVSSNESDVTRMLAVLAYNAEPGVALSESARQTFYGRLG</sequence>
<dbReference type="InterPro" id="IPR005123">
    <property type="entry name" value="Oxoglu/Fe-dep_dioxygenase_dom"/>
</dbReference>
<gene>
    <name evidence="3" type="ORF">AB2B41_22615</name>
</gene>
<keyword evidence="4" id="KW-1185">Reference proteome</keyword>
<name>A0ABV3RTP8_9RHOB</name>
<dbReference type="SUPFAM" id="SSF51197">
    <property type="entry name" value="Clavaminate synthase-like"/>
    <property type="match status" value="1"/>
</dbReference>
<reference evidence="3 4" key="1">
    <citation type="submission" date="2024-07" db="EMBL/GenBank/DDBJ databases">
        <title>Marimonas sp.nov., isolated from tidal-flat sediment.</title>
        <authorList>
            <person name="Jayan J.N."/>
            <person name="Lee S.S."/>
        </authorList>
    </citation>
    <scope>NUCLEOTIDE SEQUENCE [LARGE SCALE GENOMIC DNA]</scope>
    <source>
        <strain evidence="3 4">MJW-29</strain>
    </source>
</reference>
<dbReference type="Proteomes" id="UP001556098">
    <property type="component" value="Unassembled WGS sequence"/>
</dbReference>
<keyword evidence="1" id="KW-0479">Metal-binding</keyword>
<comment type="similarity">
    <text evidence="1">Belongs to the iron/ascorbate-dependent oxidoreductase family.</text>
</comment>
<organism evidence="3 4">
    <name type="scientific">Sulfitobacter sediminis</name>
    <dbReference type="NCBI Taxonomy" id="3234186"/>
    <lineage>
        <taxon>Bacteria</taxon>
        <taxon>Pseudomonadati</taxon>
        <taxon>Pseudomonadota</taxon>
        <taxon>Alphaproteobacteria</taxon>
        <taxon>Rhodobacterales</taxon>
        <taxon>Roseobacteraceae</taxon>
        <taxon>Sulfitobacter</taxon>
    </lineage>
</organism>
<feature type="domain" description="Fe2OG dioxygenase" evidence="2">
    <location>
        <begin position="131"/>
        <end position="242"/>
    </location>
</feature>
<dbReference type="Pfam" id="PF23169">
    <property type="entry name" value="HalD"/>
    <property type="match status" value="1"/>
</dbReference>
<proteinExistence type="inferred from homology"/>
<evidence type="ECO:0000313" key="4">
    <source>
        <dbReference type="Proteomes" id="UP001556098"/>
    </source>
</evidence>
<dbReference type="EMBL" id="JBFNXX010000054">
    <property type="protein sequence ID" value="MEW9922402.1"/>
    <property type="molecule type" value="Genomic_DNA"/>
</dbReference>
<dbReference type="PROSITE" id="PS51471">
    <property type="entry name" value="FE2OG_OXY"/>
    <property type="match status" value="1"/>
</dbReference>
<accession>A0ABV3RTP8</accession>